<protein>
    <submittedName>
        <fullName evidence="1">Uncharacterized protein</fullName>
    </submittedName>
</protein>
<comment type="caution">
    <text evidence="1">The sequence shown here is derived from an EMBL/GenBank/DDBJ whole genome shotgun (WGS) entry which is preliminary data.</text>
</comment>
<evidence type="ECO:0000313" key="1">
    <source>
        <dbReference type="EMBL" id="RIB27409.1"/>
    </source>
</evidence>
<feature type="non-terminal residue" evidence="1">
    <location>
        <position position="56"/>
    </location>
</feature>
<dbReference type="Proteomes" id="UP000266673">
    <property type="component" value="Unassembled WGS sequence"/>
</dbReference>
<organism evidence="1 2">
    <name type="scientific">Gigaspora rosea</name>
    <dbReference type="NCBI Taxonomy" id="44941"/>
    <lineage>
        <taxon>Eukaryota</taxon>
        <taxon>Fungi</taxon>
        <taxon>Fungi incertae sedis</taxon>
        <taxon>Mucoromycota</taxon>
        <taxon>Glomeromycotina</taxon>
        <taxon>Glomeromycetes</taxon>
        <taxon>Diversisporales</taxon>
        <taxon>Gigasporaceae</taxon>
        <taxon>Gigaspora</taxon>
    </lineage>
</organism>
<name>A0A397W2B0_9GLOM</name>
<dbReference type="EMBL" id="QKWP01000099">
    <property type="protein sequence ID" value="RIB27409.1"/>
    <property type="molecule type" value="Genomic_DNA"/>
</dbReference>
<sequence length="56" mass="6636">EFSQYLATVFKKRGKMQIIVSWRINDSSRIFNFFCNFLKTAVTAIEISFTLVSKFY</sequence>
<gene>
    <name evidence="1" type="ORF">C2G38_2062083</name>
</gene>
<accession>A0A397W2B0</accession>
<keyword evidence="2" id="KW-1185">Reference proteome</keyword>
<evidence type="ECO:0000313" key="2">
    <source>
        <dbReference type="Proteomes" id="UP000266673"/>
    </source>
</evidence>
<proteinExistence type="predicted"/>
<feature type="non-terminal residue" evidence="1">
    <location>
        <position position="1"/>
    </location>
</feature>
<reference evidence="1 2" key="1">
    <citation type="submission" date="2018-06" db="EMBL/GenBank/DDBJ databases">
        <title>Comparative genomics reveals the genomic features of Rhizophagus irregularis, R. cerebriforme, R. diaphanum and Gigaspora rosea, and their symbiotic lifestyle signature.</title>
        <authorList>
            <person name="Morin E."/>
            <person name="San Clemente H."/>
            <person name="Chen E.C.H."/>
            <person name="De La Providencia I."/>
            <person name="Hainaut M."/>
            <person name="Kuo A."/>
            <person name="Kohler A."/>
            <person name="Murat C."/>
            <person name="Tang N."/>
            <person name="Roy S."/>
            <person name="Loubradou J."/>
            <person name="Henrissat B."/>
            <person name="Grigoriev I.V."/>
            <person name="Corradi N."/>
            <person name="Roux C."/>
            <person name="Martin F.M."/>
        </authorList>
    </citation>
    <scope>NUCLEOTIDE SEQUENCE [LARGE SCALE GENOMIC DNA]</scope>
    <source>
        <strain evidence="1 2">DAOM 194757</strain>
    </source>
</reference>
<dbReference type="AlphaFoldDB" id="A0A397W2B0"/>